<evidence type="ECO:0000313" key="2">
    <source>
        <dbReference type="Proteomes" id="UP000715965"/>
    </source>
</evidence>
<dbReference type="RefSeq" id="WP_193778622.1">
    <property type="nucleotide sequence ID" value="NZ_JADDOJ010000002.1"/>
</dbReference>
<reference evidence="1 2" key="1">
    <citation type="submission" date="2020-10" db="EMBL/GenBank/DDBJ databases">
        <title>Draft genome of Ramlibacter aquaticus LMG 30558.</title>
        <authorList>
            <person name="Props R."/>
        </authorList>
    </citation>
    <scope>NUCLEOTIDE SEQUENCE [LARGE SCALE GENOMIC DNA]</scope>
    <source>
        <strain evidence="1 2">LMG 30558</strain>
    </source>
</reference>
<dbReference type="Proteomes" id="UP000715965">
    <property type="component" value="Unassembled WGS sequence"/>
</dbReference>
<comment type="caution">
    <text evidence="1">The sequence shown here is derived from an EMBL/GenBank/DDBJ whole genome shotgun (WGS) entry which is preliminary data.</text>
</comment>
<accession>A0ABR9S9N9</accession>
<name>A0ABR9S9N9_9BURK</name>
<proteinExistence type="predicted"/>
<dbReference type="EMBL" id="JADDOJ010000002">
    <property type="protein sequence ID" value="MBE7939069.1"/>
    <property type="molecule type" value="Genomic_DNA"/>
</dbReference>
<keyword evidence="2" id="KW-1185">Reference proteome</keyword>
<sequence>MSLPAPAPQPLPVADVHLVMNAFNRLAARAMAQGGEEDPLLFALADYLRATLSGSMDAQVSLGQEVQALATLVVLEEETAGAHIEFRLACELGAFLAPRGLLLAALPVLQQLGAELAQDFAAAAHVGDCALAMA</sequence>
<protein>
    <submittedName>
        <fullName evidence="1">Uncharacterized protein</fullName>
    </submittedName>
</protein>
<organism evidence="1 2">
    <name type="scientific">Ramlibacter aquaticus</name>
    <dbReference type="NCBI Taxonomy" id="2780094"/>
    <lineage>
        <taxon>Bacteria</taxon>
        <taxon>Pseudomonadati</taxon>
        <taxon>Pseudomonadota</taxon>
        <taxon>Betaproteobacteria</taxon>
        <taxon>Burkholderiales</taxon>
        <taxon>Comamonadaceae</taxon>
        <taxon>Ramlibacter</taxon>
    </lineage>
</organism>
<gene>
    <name evidence="1" type="ORF">IM725_00610</name>
</gene>
<evidence type="ECO:0000313" key="1">
    <source>
        <dbReference type="EMBL" id="MBE7939069.1"/>
    </source>
</evidence>